<dbReference type="STRING" id="1173027.Mic7113_2969"/>
<accession>K9WGU4</accession>
<evidence type="ECO:0008006" key="3">
    <source>
        <dbReference type="Google" id="ProtNLM"/>
    </source>
</evidence>
<dbReference type="AlphaFoldDB" id="K9WGU4"/>
<proteinExistence type="predicted"/>
<keyword evidence="2" id="KW-1185">Reference proteome</keyword>
<dbReference type="RefSeq" id="WP_015182891.1">
    <property type="nucleotide sequence ID" value="NC_019738.1"/>
</dbReference>
<protein>
    <recommendedName>
        <fullName evidence="3">Fe2OG dioxygenase domain-containing protein</fullName>
    </recommendedName>
</protein>
<evidence type="ECO:0000313" key="2">
    <source>
        <dbReference type="Proteomes" id="UP000010471"/>
    </source>
</evidence>
<dbReference type="KEGG" id="mic:Mic7113_2969"/>
<dbReference type="Proteomes" id="UP000010471">
    <property type="component" value="Chromosome"/>
</dbReference>
<dbReference type="OrthoDB" id="4009736at2"/>
<gene>
    <name evidence="1" type="ORF">Mic7113_2969</name>
</gene>
<dbReference type="EMBL" id="CP003630">
    <property type="protein sequence ID" value="AFZ18742.1"/>
    <property type="molecule type" value="Genomic_DNA"/>
</dbReference>
<evidence type="ECO:0000313" key="1">
    <source>
        <dbReference type="EMBL" id="AFZ18742.1"/>
    </source>
</evidence>
<dbReference type="eggNOG" id="ENOG502ZBF7">
    <property type="taxonomic scope" value="Bacteria"/>
</dbReference>
<reference evidence="1 2" key="1">
    <citation type="submission" date="2012-06" db="EMBL/GenBank/DDBJ databases">
        <title>Finished chromosome of genome of Microcoleus sp. PCC 7113.</title>
        <authorList>
            <consortium name="US DOE Joint Genome Institute"/>
            <person name="Gugger M."/>
            <person name="Coursin T."/>
            <person name="Rippka R."/>
            <person name="Tandeau De Marsac N."/>
            <person name="Huntemann M."/>
            <person name="Wei C.-L."/>
            <person name="Han J."/>
            <person name="Detter J.C."/>
            <person name="Han C."/>
            <person name="Tapia R."/>
            <person name="Chen A."/>
            <person name="Kyrpides N."/>
            <person name="Mavromatis K."/>
            <person name="Markowitz V."/>
            <person name="Szeto E."/>
            <person name="Ivanova N."/>
            <person name="Pagani I."/>
            <person name="Pati A."/>
            <person name="Goodwin L."/>
            <person name="Nordberg H.P."/>
            <person name="Cantor M.N."/>
            <person name="Hua S.X."/>
            <person name="Woyke T."/>
            <person name="Kerfeld C.A."/>
        </authorList>
    </citation>
    <scope>NUCLEOTIDE SEQUENCE [LARGE SCALE GENOMIC DNA]</scope>
    <source>
        <strain evidence="1 2">PCC 7113</strain>
    </source>
</reference>
<organism evidence="1 2">
    <name type="scientific">Allocoleopsis franciscana PCC 7113</name>
    <dbReference type="NCBI Taxonomy" id="1173027"/>
    <lineage>
        <taxon>Bacteria</taxon>
        <taxon>Bacillati</taxon>
        <taxon>Cyanobacteriota</taxon>
        <taxon>Cyanophyceae</taxon>
        <taxon>Coleofasciculales</taxon>
        <taxon>Coleofasciculaceae</taxon>
        <taxon>Allocoleopsis</taxon>
        <taxon>Allocoleopsis franciscana</taxon>
    </lineage>
</organism>
<dbReference type="Gene3D" id="2.60.120.620">
    <property type="entry name" value="q2cbj1_9rhob like domain"/>
    <property type="match status" value="1"/>
</dbReference>
<dbReference type="HOGENOM" id="CLU_080184_0_0_3"/>
<name>K9WGU4_9CYAN</name>
<sequence length="287" mass="32260">MTDVLSSTPSIQLQGIVHPDSYFQIVEKNEIDWQLWIDVLRGKVAGAIFRGVVNQEIRQQICHNFWHSVSLKQKSDGLPAHAKAFIGASLSKSLEFYSEEVERTSQDIEALFDNTGDFYLFLLDNIKKHLADRGCSLRVAEYNGRQAGKYKMRSWLNTGDFVIVPHDDSGVLKAHHLQGFEVGQIDRVVGVLICLENGEGGDLHYWNISPNDETREALGFKSDSFGYPLEALADFDKITVPICPGDIYLFDVTKVHAVGAKTDDEVNRTTISWSMGFLDPKTVLHWA</sequence>